<dbReference type="SUPFAM" id="SSF63848">
    <property type="entry name" value="Cell-division inhibitor MinC, C-terminal domain"/>
    <property type="match status" value="2"/>
</dbReference>
<keyword evidence="3 7" id="KW-0717">Septation</keyword>
<name>A0A544QTX1_9FIRM</name>
<feature type="domain" description="Septum formation inhibitor MinC N-terminal" evidence="9">
    <location>
        <begin position="13"/>
        <end position="76"/>
    </location>
</feature>
<sequence length="258" mass="28259">MNILNDDSRVDKIEFKGCINGITIVVSDLVDTNEIIESISDKIQKSKSFFKGAKVCSIESEHSSESDLNCIKESLKSRFNIEFVKPSEHIEADKHIKNEKLIVSDKDDKIIKENSENKTENEDVQNNNSLCDSIKFVNVLRSGASEEYKGNVIVMSDMKSGSKVVSEGDILVMGNIYPGAKAVANGNVVVMGKLSGFVHAGASGNRGCYIAAKSLKPTILQIADVIAEAPEEIYDSDEESVSEIAFISEDRIIIDMQS</sequence>
<protein>
    <recommendedName>
        <fullName evidence="7">Probable septum site-determining protein MinC</fullName>
    </recommendedName>
</protein>
<evidence type="ECO:0000313" key="10">
    <source>
        <dbReference type="EMBL" id="TQQ84127.1"/>
    </source>
</evidence>
<dbReference type="GO" id="GO:0000902">
    <property type="term" value="P:cell morphogenesis"/>
    <property type="evidence" value="ECO:0007669"/>
    <property type="project" value="InterPro"/>
</dbReference>
<evidence type="ECO:0000256" key="1">
    <source>
        <dbReference type="ARBA" id="ARBA00006291"/>
    </source>
</evidence>
<dbReference type="InterPro" id="IPR013033">
    <property type="entry name" value="MinC"/>
</dbReference>
<evidence type="ECO:0000256" key="7">
    <source>
        <dbReference type="HAMAP-Rule" id="MF_00267"/>
    </source>
</evidence>
<comment type="caution">
    <text evidence="10">The sequence shown here is derived from an EMBL/GenBank/DDBJ whole genome shotgun (WGS) entry which is preliminary data.</text>
</comment>
<accession>A0A544QTX1</accession>
<dbReference type="PANTHER" id="PTHR34108">
    <property type="entry name" value="SEPTUM SITE-DETERMINING PROTEIN MINC"/>
    <property type="match status" value="1"/>
</dbReference>
<dbReference type="Gene3D" id="2.160.20.70">
    <property type="match status" value="1"/>
</dbReference>
<evidence type="ECO:0000256" key="2">
    <source>
        <dbReference type="ARBA" id="ARBA00022618"/>
    </source>
</evidence>
<evidence type="ECO:0000256" key="5">
    <source>
        <dbReference type="ARBA" id="ARBA00025606"/>
    </source>
</evidence>
<dbReference type="GO" id="GO:0051302">
    <property type="term" value="P:regulation of cell division"/>
    <property type="evidence" value="ECO:0007669"/>
    <property type="project" value="InterPro"/>
</dbReference>
<keyword evidence="4 7" id="KW-0131">Cell cycle</keyword>
<keyword evidence="2 7" id="KW-0132">Cell division</keyword>
<dbReference type="GO" id="GO:1901891">
    <property type="term" value="P:regulation of cell septum assembly"/>
    <property type="evidence" value="ECO:0007669"/>
    <property type="project" value="InterPro"/>
</dbReference>
<dbReference type="AlphaFoldDB" id="A0A544QTX1"/>
<dbReference type="Proteomes" id="UP000317863">
    <property type="component" value="Unassembled WGS sequence"/>
</dbReference>
<comment type="function">
    <text evidence="5 7">Cell division inhibitor that blocks the formation of polar Z ring septums. Rapidly oscillates between the poles of the cell to destabilize FtsZ filaments that have formed before they mature into polar Z rings. Prevents FtsZ polymerization.</text>
</comment>
<gene>
    <name evidence="7" type="primary">minC</name>
    <name evidence="10" type="ORF">EXD82_08475</name>
</gene>
<dbReference type="GO" id="GO:0000917">
    <property type="term" value="P:division septum assembly"/>
    <property type="evidence" value="ECO:0007669"/>
    <property type="project" value="UniProtKB-KW"/>
</dbReference>
<dbReference type="HAMAP" id="MF_00267">
    <property type="entry name" value="MinC"/>
    <property type="match status" value="1"/>
</dbReference>
<evidence type="ECO:0000313" key="11">
    <source>
        <dbReference type="Proteomes" id="UP000317863"/>
    </source>
</evidence>
<evidence type="ECO:0000256" key="6">
    <source>
        <dbReference type="ARBA" id="ARBA00046874"/>
    </source>
</evidence>
<comment type="subunit">
    <text evidence="6 7">Interacts with MinD and FtsZ.</text>
</comment>
<dbReference type="InterPro" id="IPR036145">
    <property type="entry name" value="MinC_C_sf"/>
</dbReference>
<dbReference type="Pfam" id="PF05209">
    <property type="entry name" value="MinC_N"/>
    <property type="match status" value="1"/>
</dbReference>
<proteinExistence type="inferred from homology"/>
<dbReference type="OrthoDB" id="9790810at2"/>
<dbReference type="InterPro" id="IPR016098">
    <property type="entry name" value="CAP/MinC_C"/>
</dbReference>
<evidence type="ECO:0000256" key="3">
    <source>
        <dbReference type="ARBA" id="ARBA00023210"/>
    </source>
</evidence>
<comment type="similarity">
    <text evidence="1 7">Belongs to the MinC family.</text>
</comment>
<dbReference type="Pfam" id="PF03775">
    <property type="entry name" value="MinC_C"/>
    <property type="match status" value="1"/>
</dbReference>
<evidence type="ECO:0000259" key="8">
    <source>
        <dbReference type="Pfam" id="PF03775"/>
    </source>
</evidence>
<dbReference type="InterPro" id="IPR007874">
    <property type="entry name" value="MinC_N"/>
</dbReference>
<evidence type="ECO:0000256" key="4">
    <source>
        <dbReference type="ARBA" id="ARBA00023306"/>
    </source>
</evidence>
<dbReference type="InterPro" id="IPR005526">
    <property type="entry name" value="Septum_form_inhib_MinC_C"/>
</dbReference>
<dbReference type="EMBL" id="SGJB01000016">
    <property type="protein sequence ID" value="TQQ84127.1"/>
    <property type="molecule type" value="Genomic_DNA"/>
</dbReference>
<feature type="domain" description="Septum formation inhibitor MinC C-terminal" evidence="8">
    <location>
        <begin position="160"/>
        <end position="254"/>
    </location>
</feature>
<evidence type="ECO:0000259" key="9">
    <source>
        <dbReference type="Pfam" id="PF05209"/>
    </source>
</evidence>
<keyword evidence="11" id="KW-1185">Reference proteome</keyword>
<organism evidence="10 11">
    <name type="scientific">Peptacetobacter hominis</name>
    <dbReference type="NCBI Taxonomy" id="2743610"/>
    <lineage>
        <taxon>Bacteria</taxon>
        <taxon>Bacillati</taxon>
        <taxon>Bacillota</taxon>
        <taxon>Clostridia</taxon>
        <taxon>Peptostreptococcales</taxon>
        <taxon>Peptostreptococcaceae</taxon>
        <taxon>Peptacetobacter</taxon>
    </lineage>
</organism>
<reference evidence="10 11" key="1">
    <citation type="submission" date="2019-02" db="EMBL/GenBank/DDBJ databases">
        <title>Peptostreptococcaceae bacterium ZHW00191 nov., a new bacterium isolated from the human gut.</title>
        <authorList>
            <person name="Zhou H.-W."/>
            <person name="Chen X.-J."/>
        </authorList>
    </citation>
    <scope>NUCLEOTIDE SEQUENCE [LARGE SCALE GENOMIC DNA]</scope>
    <source>
        <strain evidence="10 11">ZHW00191</strain>
    </source>
</reference>
<dbReference type="PANTHER" id="PTHR34108:SF1">
    <property type="entry name" value="SEPTUM SITE-DETERMINING PROTEIN MINC"/>
    <property type="match status" value="1"/>
</dbReference>